<comment type="caution">
    <text evidence="4">The sequence shown here is derived from an EMBL/GenBank/DDBJ whole genome shotgun (WGS) entry which is preliminary data.</text>
</comment>
<keyword evidence="5" id="KW-1185">Reference proteome</keyword>
<dbReference type="PANTHER" id="PTHR47934:SF6">
    <property type="entry name" value="MITOCHONDRIAL GROUP I INTRON SPLICING FACTOR CCM1-RELATED"/>
    <property type="match status" value="1"/>
</dbReference>
<sequence>MVKITQIYPPLNNQQQNRSSTPACINQSMALVCSKRTIFIFFFPFRTIHFSSAASPPFSSSSDDASTITTAISILKHHRSKSRWTHLRTLFPSGFTPSQFSQITLQLRNNPHLSLTFFQFTIQHSLCHHTLLSYASIIHTLARSRQKSQTLTLIRSAIHKFDDPNNNVLLFETLVKTYRMFDSAPFVFDLLIKACVQSKRVEQAIEIVRMLRCKGINPLISTCNSLILCVCKYSGSIAGYEIYCELFGDKVVAPGVKIVVPNVHTYNIIMHALYTDGLIENLEQVWSDMIVNNCVPSEYSYSVLMAAYCDNGRMEDAIRVWEEMGNNGLEHDVMAYNTMIGGFCEAGDIHKAEEFVKEMGLSEKKSSSVTYEHLIKGYCKIGDVDSAMLLYKDMCRKGFTPIGFIVDLLIKELCVSNKVSEALMVSRFAVENNVVVNGGSYEFLIKGLCSEGRMEESMKLQAEMLGKGYEPNSEIYAAFISGYEKEGNFELAGKLRTELLRMQ</sequence>
<reference evidence="4" key="1">
    <citation type="journal article" date="2023" name="bioRxiv">
        <title>Improved chromosome-level genome assembly for marigold (Tagetes erecta).</title>
        <authorList>
            <person name="Jiang F."/>
            <person name="Yuan L."/>
            <person name="Wang S."/>
            <person name="Wang H."/>
            <person name="Xu D."/>
            <person name="Wang A."/>
            <person name="Fan W."/>
        </authorList>
    </citation>
    <scope>NUCLEOTIDE SEQUENCE</scope>
    <source>
        <strain evidence="4">WSJ</strain>
        <tissue evidence="4">Leaf</tissue>
    </source>
</reference>
<dbReference type="PANTHER" id="PTHR47934">
    <property type="entry name" value="PENTATRICOPEPTIDE REPEAT-CONTAINING PROTEIN PET309, MITOCHONDRIAL"/>
    <property type="match status" value="1"/>
</dbReference>
<evidence type="ECO:0000256" key="3">
    <source>
        <dbReference type="PROSITE-ProRule" id="PRU00708"/>
    </source>
</evidence>
<dbReference type="InterPro" id="IPR002885">
    <property type="entry name" value="PPR_rpt"/>
</dbReference>
<dbReference type="NCBIfam" id="TIGR00756">
    <property type="entry name" value="PPR"/>
    <property type="match status" value="6"/>
</dbReference>
<evidence type="ECO:0008006" key="6">
    <source>
        <dbReference type="Google" id="ProtNLM"/>
    </source>
</evidence>
<evidence type="ECO:0000313" key="5">
    <source>
        <dbReference type="Proteomes" id="UP001229421"/>
    </source>
</evidence>
<accession>A0AAD8NX24</accession>
<dbReference type="GO" id="GO:0006396">
    <property type="term" value="P:RNA processing"/>
    <property type="evidence" value="ECO:0007669"/>
    <property type="project" value="TreeGrafter"/>
</dbReference>
<dbReference type="GO" id="GO:0003729">
    <property type="term" value="F:mRNA binding"/>
    <property type="evidence" value="ECO:0007669"/>
    <property type="project" value="TreeGrafter"/>
</dbReference>
<dbReference type="PROSITE" id="PS51375">
    <property type="entry name" value="PPR"/>
    <property type="match status" value="6"/>
</dbReference>
<name>A0AAD8NX24_TARER</name>
<evidence type="ECO:0000256" key="2">
    <source>
        <dbReference type="ARBA" id="ARBA00022737"/>
    </source>
</evidence>
<feature type="repeat" description="PPR" evidence="3">
    <location>
        <begin position="332"/>
        <end position="366"/>
    </location>
</feature>
<dbReference type="EMBL" id="JAUHHV010000005">
    <property type="protein sequence ID" value="KAK1423856.1"/>
    <property type="molecule type" value="Genomic_DNA"/>
</dbReference>
<dbReference type="InterPro" id="IPR011990">
    <property type="entry name" value="TPR-like_helical_dom_sf"/>
</dbReference>
<feature type="repeat" description="PPR" evidence="3">
    <location>
        <begin position="184"/>
        <end position="218"/>
    </location>
</feature>
<dbReference type="Pfam" id="PF12854">
    <property type="entry name" value="PPR_1"/>
    <property type="match status" value="1"/>
</dbReference>
<dbReference type="InterPro" id="IPR051114">
    <property type="entry name" value="Mito_RNA_Proc_CCM1"/>
</dbReference>
<feature type="repeat" description="PPR" evidence="3">
    <location>
        <begin position="437"/>
        <end position="471"/>
    </location>
</feature>
<dbReference type="GO" id="GO:0005739">
    <property type="term" value="C:mitochondrion"/>
    <property type="evidence" value="ECO:0007669"/>
    <property type="project" value="TreeGrafter"/>
</dbReference>
<evidence type="ECO:0000313" key="4">
    <source>
        <dbReference type="EMBL" id="KAK1423856.1"/>
    </source>
</evidence>
<gene>
    <name evidence="4" type="ORF">QVD17_19165</name>
</gene>
<dbReference type="GO" id="GO:0007005">
    <property type="term" value="P:mitochondrion organization"/>
    <property type="evidence" value="ECO:0007669"/>
    <property type="project" value="TreeGrafter"/>
</dbReference>
<evidence type="ECO:0000256" key="1">
    <source>
        <dbReference type="ARBA" id="ARBA00007626"/>
    </source>
</evidence>
<dbReference type="Gene3D" id="1.25.40.10">
    <property type="entry name" value="Tetratricopeptide repeat domain"/>
    <property type="match status" value="3"/>
</dbReference>
<organism evidence="4 5">
    <name type="scientific">Tagetes erecta</name>
    <name type="common">African marigold</name>
    <dbReference type="NCBI Taxonomy" id="13708"/>
    <lineage>
        <taxon>Eukaryota</taxon>
        <taxon>Viridiplantae</taxon>
        <taxon>Streptophyta</taxon>
        <taxon>Embryophyta</taxon>
        <taxon>Tracheophyta</taxon>
        <taxon>Spermatophyta</taxon>
        <taxon>Magnoliopsida</taxon>
        <taxon>eudicotyledons</taxon>
        <taxon>Gunneridae</taxon>
        <taxon>Pentapetalae</taxon>
        <taxon>asterids</taxon>
        <taxon>campanulids</taxon>
        <taxon>Asterales</taxon>
        <taxon>Asteraceae</taxon>
        <taxon>Asteroideae</taxon>
        <taxon>Heliantheae alliance</taxon>
        <taxon>Tageteae</taxon>
        <taxon>Tagetes</taxon>
    </lineage>
</organism>
<comment type="similarity">
    <text evidence="1">Belongs to the PPR family. P subfamily.</text>
</comment>
<feature type="repeat" description="PPR" evidence="3">
    <location>
        <begin position="297"/>
        <end position="331"/>
    </location>
</feature>
<proteinExistence type="inferred from homology"/>
<dbReference type="AlphaFoldDB" id="A0AAD8NX24"/>
<protein>
    <recommendedName>
        <fullName evidence="6">Pentatricopeptide repeat-containing protein</fullName>
    </recommendedName>
</protein>
<dbReference type="Pfam" id="PF01535">
    <property type="entry name" value="PPR"/>
    <property type="match status" value="2"/>
</dbReference>
<dbReference type="Pfam" id="PF13041">
    <property type="entry name" value="PPR_2"/>
    <property type="match status" value="2"/>
</dbReference>
<feature type="repeat" description="PPR" evidence="3">
    <location>
        <begin position="262"/>
        <end position="296"/>
    </location>
</feature>
<feature type="repeat" description="PPR" evidence="3">
    <location>
        <begin position="367"/>
        <end position="401"/>
    </location>
</feature>
<keyword evidence="2" id="KW-0677">Repeat</keyword>
<dbReference type="Proteomes" id="UP001229421">
    <property type="component" value="Unassembled WGS sequence"/>
</dbReference>